<gene>
    <name evidence="6" type="ORF">SAMN05443549_101280</name>
</gene>
<comment type="cofactor">
    <cofactor evidence="5">
        <name>[2Fe-2S] cluster</name>
        <dbReference type="ChEBI" id="CHEBI:190135"/>
    </cofactor>
</comment>
<evidence type="ECO:0000256" key="1">
    <source>
        <dbReference type="ARBA" id="ARBA00022714"/>
    </source>
</evidence>
<evidence type="ECO:0000256" key="5">
    <source>
        <dbReference type="ARBA" id="ARBA00034078"/>
    </source>
</evidence>
<dbReference type="Proteomes" id="UP000184516">
    <property type="component" value="Unassembled WGS sequence"/>
</dbReference>
<keyword evidence="1" id="KW-0001">2Fe-2S</keyword>
<dbReference type="Gene3D" id="3.10.20.30">
    <property type="match status" value="1"/>
</dbReference>
<dbReference type="GO" id="GO:0046872">
    <property type="term" value="F:metal ion binding"/>
    <property type="evidence" value="ECO:0007669"/>
    <property type="project" value="UniProtKB-KW"/>
</dbReference>
<keyword evidence="7" id="KW-1185">Reference proteome</keyword>
<keyword evidence="2" id="KW-0479">Metal-binding</keyword>
<dbReference type="SUPFAM" id="SSF54292">
    <property type="entry name" value="2Fe-2S ferredoxin-like"/>
    <property type="match status" value="1"/>
</dbReference>
<dbReference type="InterPro" id="IPR036010">
    <property type="entry name" value="2Fe-2S_ferredoxin-like_sf"/>
</dbReference>
<evidence type="ECO:0000256" key="3">
    <source>
        <dbReference type="ARBA" id="ARBA00023004"/>
    </source>
</evidence>
<evidence type="ECO:0000256" key="2">
    <source>
        <dbReference type="ARBA" id="ARBA00022723"/>
    </source>
</evidence>
<reference evidence="7" key="1">
    <citation type="submission" date="2016-11" db="EMBL/GenBank/DDBJ databases">
        <authorList>
            <person name="Varghese N."/>
            <person name="Submissions S."/>
        </authorList>
    </citation>
    <scope>NUCLEOTIDE SEQUENCE [LARGE SCALE GENOMIC DNA]</scope>
    <source>
        <strain evidence="7">DSM 19978</strain>
    </source>
</reference>
<dbReference type="InterPro" id="IPR001055">
    <property type="entry name" value="Adrenodoxin-like"/>
</dbReference>
<dbReference type="GO" id="GO:0140647">
    <property type="term" value="P:P450-containing electron transport chain"/>
    <property type="evidence" value="ECO:0007669"/>
    <property type="project" value="InterPro"/>
</dbReference>
<dbReference type="RefSeq" id="WP_073367357.1">
    <property type="nucleotide sequence ID" value="NZ_FQWB01000001.1"/>
</dbReference>
<proteinExistence type="predicted"/>
<dbReference type="GO" id="GO:0051537">
    <property type="term" value="F:2 iron, 2 sulfur cluster binding"/>
    <property type="evidence" value="ECO:0007669"/>
    <property type="project" value="UniProtKB-KW"/>
</dbReference>
<sequence length="108" mass="12039">MDISIKITDRKGQAHEVKVPTDMGLNLMQVIQAYELEPLGTVGMCGGKLMCHTCQCYVQNDVDLPEKREEELGTLSRLLHVKSNSRLSCQIPITPDLEGLEIELAPLF</sequence>
<dbReference type="AlphaFoldDB" id="A0A1M5EC71"/>
<keyword evidence="4" id="KW-0411">Iron-sulfur</keyword>
<protein>
    <submittedName>
        <fullName evidence="6">Ferredoxin, 2Fe-2S</fullName>
    </submittedName>
</protein>
<dbReference type="PANTHER" id="PTHR23426">
    <property type="entry name" value="FERREDOXIN/ADRENODOXIN"/>
    <property type="match status" value="1"/>
</dbReference>
<dbReference type="OrthoDB" id="9799640at2"/>
<dbReference type="InterPro" id="IPR012675">
    <property type="entry name" value="Beta-grasp_dom_sf"/>
</dbReference>
<keyword evidence="3" id="KW-0408">Iron</keyword>
<dbReference type="STRING" id="468056.SAMN05443549_101280"/>
<organism evidence="6 7">
    <name type="scientific">Flavobacterium fluvii</name>
    <dbReference type="NCBI Taxonomy" id="468056"/>
    <lineage>
        <taxon>Bacteria</taxon>
        <taxon>Pseudomonadati</taxon>
        <taxon>Bacteroidota</taxon>
        <taxon>Flavobacteriia</taxon>
        <taxon>Flavobacteriales</taxon>
        <taxon>Flavobacteriaceae</taxon>
        <taxon>Flavobacterium</taxon>
    </lineage>
</organism>
<evidence type="ECO:0000313" key="7">
    <source>
        <dbReference type="Proteomes" id="UP000184516"/>
    </source>
</evidence>
<dbReference type="PANTHER" id="PTHR23426:SF65">
    <property type="entry name" value="FERREDOXIN-2, MITOCHONDRIAL"/>
    <property type="match status" value="1"/>
</dbReference>
<evidence type="ECO:0000313" key="6">
    <source>
        <dbReference type="EMBL" id="SHF76838.1"/>
    </source>
</evidence>
<name>A0A1M5EC71_9FLAO</name>
<dbReference type="GO" id="GO:0009055">
    <property type="term" value="F:electron transfer activity"/>
    <property type="evidence" value="ECO:0007669"/>
    <property type="project" value="TreeGrafter"/>
</dbReference>
<evidence type="ECO:0000256" key="4">
    <source>
        <dbReference type="ARBA" id="ARBA00023014"/>
    </source>
</evidence>
<dbReference type="EMBL" id="FQWB01000001">
    <property type="protein sequence ID" value="SHF76838.1"/>
    <property type="molecule type" value="Genomic_DNA"/>
</dbReference>
<accession>A0A1M5EC71</accession>